<gene>
    <name evidence="3" type="ORF">BCR44DRAFT_1458343</name>
</gene>
<reference evidence="3 4" key="1">
    <citation type="submission" date="2016-07" db="EMBL/GenBank/DDBJ databases">
        <title>Pervasive Adenine N6-methylation of Active Genes in Fungi.</title>
        <authorList>
            <consortium name="DOE Joint Genome Institute"/>
            <person name="Mondo S.J."/>
            <person name="Dannebaum R.O."/>
            <person name="Kuo R.C."/>
            <person name="Labutti K."/>
            <person name="Haridas S."/>
            <person name="Kuo A."/>
            <person name="Salamov A."/>
            <person name="Ahrendt S.R."/>
            <person name="Lipzen A."/>
            <person name="Sullivan W."/>
            <person name="Andreopoulos W.B."/>
            <person name="Clum A."/>
            <person name="Lindquist E."/>
            <person name="Daum C."/>
            <person name="Ramamoorthy G.K."/>
            <person name="Gryganskyi A."/>
            <person name="Culley D."/>
            <person name="Magnuson J.K."/>
            <person name="James T.Y."/>
            <person name="O'Malley M.A."/>
            <person name="Stajich J.E."/>
            <person name="Spatafora J.W."/>
            <person name="Visel A."/>
            <person name="Grigoriev I.V."/>
        </authorList>
    </citation>
    <scope>NUCLEOTIDE SEQUENCE [LARGE SCALE GENOMIC DNA]</scope>
    <source>
        <strain evidence="3 4">PL171</strain>
    </source>
</reference>
<accession>A0A1Y2HY61</accession>
<evidence type="ECO:0000313" key="4">
    <source>
        <dbReference type="Proteomes" id="UP000193411"/>
    </source>
</evidence>
<dbReference type="EMBL" id="MCFL01000005">
    <property type="protein sequence ID" value="ORZ39546.1"/>
    <property type="molecule type" value="Genomic_DNA"/>
</dbReference>
<feature type="region of interest" description="Disordered" evidence="1">
    <location>
        <begin position="237"/>
        <end position="276"/>
    </location>
</feature>
<comment type="caution">
    <text evidence="3">The sequence shown here is derived from an EMBL/GenBank/DDBJ whole genome shotgun (WGS) entry which is preliminary data.</text>
</comment>
<dbReference type="AlphaFoldDB" id="A0A1Y2HY61"/>
<protein>
    <submittedName>
        <fullName evidence="3">Uncharacterized protein</fullName>
    </submittedName>
</protein>
<evidence type="ECO:0000256" key="1">
    <source>
        <dbReference type="SAM" id="MobiDB-lite"/>
    </source>
</evidence>
<keyword evidence="2" id="KW-0732">Signal</keyword>
<organism evidence="3 4">
    <name type="scientific">Catenaria anguillulae PL171</name>
    <dbReference type="NCBI Taxonomy" id="765915"/>
    <lineage>
        <taxon>Eukaryota</taxon>
        <taxon>Fungi</taxon>
        <taxon>Fungi incertae sedis</taxon>
        <taxon>Blastocladiomycota</taxon>
        <taxon>Blastocladiomycetes</taxon>
        <taxon>Blastocladiales</taxon>
        <taxon>Catenariaceae</taxon>
        <taxon>Catenaria</taxon>
    </lineage>
</organism>
<sequence length="330" mass="32910">MSTMFTINPRRRSSIKQALVFVAVALCSFNIAVHGAPTPQQQPPAPGTIPENAQVVKLPSGEMSGMVPPVAFLPPTIDDPLPGERTNVVPTPTTTVSQEQETRQATITTIVPTSTSTPQPVEPPTDTVPIPTVPQLAAAGPARGGRAQVDSVSAADAATAAANAAAADGDVQAANLDLGRLIGAITGNGGGNLGRVIGAVTRGTTGIIGAANGDLSQIPGIIGAVTDGIGAVGDIVGDLNGDGQEAQPPVNDDQEEGAEEDEEAPAPGAGNRGRNVADGIGRAARTIGQIGQVGRQLGLFNANEAGQAPGVSAENDGAVGVAVLPQEVQV</sequence>
<proteinExistence type="predicted"/>
<feature type="compositionally biased region" description="Acidic residues" evidence="1">
    <location>
        <begin position="252"/>
        <end position="264"/>
    </location>
</feature>
<feature type="chain" id="PRO_5013208955" evidence="2">
    <location>
        <begin position="36"/>
        <end position="330"/>
    </location>
</feature>
<evidence type="ECO:0000313" key="3">
    <source>
        <dbReference type="EMBL" id="ORZ39546.1"/>
    </source>
</evidence>
<name>A0A1Y2HY61_9FUNG</name>
<dbReference type="Proteomes" id="UP000193411">
    <property type="component" value="Unassembled WGS sequence"/>
</dbReference>
<keyword evidence="4" id="KW-1185">Reference proteome</keyword>
<evidence type="ECO:0000256" key="2">
    <source>
        <dbReference type="SAM" id="SignalP"/>
    </source>
</evidence>
<feature type="signal peptide" evidence="2">
    <location>
        <begin position="1"/>
        <end position="35"/>
    </location>
</feature>